<organism evidence="1 2">
    <name type="scientific">Ectobacillus funiculus</name>
    <dbReference type="NCBI Taxonomy" id="137993"/>
    <lineage>
        <taxon>Bacteria</taxon>
        <taxon>Bacillati</taxon>
        <taxon>Bacillota</taxon>
        <taxon>Bacilli</taxon>
        <taxon>Bacillales</taxon>
        <taxon>Bacillaceae</taxon>
        <taxon>Ectobacillus</taxon>
    </lineage>
</organism>
<sequence>MGRGWLGVWGQIPPHKRVEFRERATQRMNDLAVRQESHNEPKKIVQGQK</sequence>
<dbReference type="EMBL" id="JBHMAF010000162">
    <property type="protein sequence ID" value="MFB9760638.1"/>
    <property type="molecule type" value="Genomic_DNA"/>
</dbReference>
<reference evidence="1 2" key="1">
    <citation type="submission" date="2024-09" db="EMBL/GenBank/DDBJ databases">
        <authorList>
            <person name="Sun Q."/>
            <person name="Mori K."/>
        </authorList>
    </citation>
    <scope>NUCLEOTIDE SEQUENCE [LARGE SCALE GENOMIC DNA]</scope>
    <source>
        <strain evidence="1 2">JCM 11201</strain>
    </source>
</reference>
<accession>A0ABV5WJ45</accession>
<name>A0ABV5WJ45_9BACI</name>
<evidence type="ECO:0000313" key="2">
    <source>
        <dbReference type="Proteomes" id="UP001589609"/>
    </source>
</evidence>
<comment type="caution">
    <text evidence="1">The sequence shown here is derived from an EMBL/GenBank/DDBJ whole genome shotgun (WGS) entry which is preliminary data.</text>
</comment>
<dbReference type="Proteomes" id="UP001589609">
    <property type="component" value="Unassembled WGS sequence"/>
</dbReference>
<keyword evidence="2" id="KW-1185">Reference proteome</keyword>
<protein>
    <submittedName>
        <fullName evidence="1">Uncharacterized protein</fullName>
    </submittedName>
</protein>
<evidence type="ECO:0000313" key="1">
    <source>
        <dbReference type="EMBL" id="MFB9760638.1"/>
    </source>
</evidence>
<gene>
    <name evidence="1" type="ORF">ACFFMS_20270</name>
</gene>
<proteinExistence type="predicted"/>